<name>A0ABP0AN81_9PEZI</name>
<evidence type="ECO:0000313" key="3">
    <source>
        <dbReference type="Proteomes" id="UP001642406"/>
    </source>
</evidence>
<feature type="region of interest" description="Disordered" evidence="1">
    <location>
        <begin position="442"/>
        <end position="515"/>
    </location>
</feature>
<feature type="region of interest" description="Disordered" evidence="1">
    <location>
        <begin position="1"/>
        <end position="57"/>
    </location>
</feature>
<evidence type="ECO:0000256" key="1">
    <source>
        <dbReference type="SAM" id="MobiDB-lite"/>
    </source>
</evidence>
<comment type="caution">
    <text evidence="2">The sequence shown here is derived from an EMBL/GenBank/DDBJ whole genome shotgun (WGS) entry which is preliminary data.</text>
</comment>
<feature type="compositionally biased region" description="Basic and acidic residues" evidence="1">
    <location>
        <begin position="471"/>
        <end position="490"/>
    </location>
</feature>
<reference evidence="2 3" key="1">
    <citation type="submission" date="2024-01" db="EMBL/GenBank/DDBJ databases">
        <authorList>
            <person name="Allen C."/>
            <person name="Tagirdzhanova G."/>
        </authorList>
    </citation>
    <scope>NUCLEOTIDE SEQUENCE [LARGE SCALE GENOMIC DNA]</scope>
</reference>
<feature type="compositionally biased region" description="Low complexity" evidence="1">
    <location>
        <begin position="23"/>
        <end position="46"/>
    </location>
</feature>
<feature type="region of interest" description="Disordered" evidence="1">
    <location>
        <begin position="100"/>
        <end position="127"/>
    </location>
</feature>
<feature type="compositionally biased region" description="Low complexity" evidence="1">
    <location>
        <begin position="562"/>
        <end position="572"/>
    </location>
</feature>
<accession>A0ABP0AN81</accession>
<keyword evidence="3" id="KW-1185">Reference proteome</keyword>
<dbReference type="Proteomes" id="UP001642406">
    <property type="component" value="Unassembled WGS sequence"/>
</dbReference>
<feature type="region of interest" description="Disordered" evidence="1">
    <location>
        <begin position="548"/>
        <end position="572"/>
    </location>
</feature>
<evidence type="ECO:0000313" key="2">
    <source>
        <dbReference type="EMBL" id="CAK7208703.1"/>
    </source>
</evidence>
<sequence length="572" mass="62790">MADDSVKADTAPAFQPSVENEGAPALPLASTPPTQPDSQPSQWLPWRLRRPRTRPTCPDPGSLFDILRENNGSSLFVLPILWTDAHPRLLGARFVGQEPILNPTPTSSPGSHPGSSSSGSPETRHRPSEIAETLSYDLTSLLSPDDTRPFSKSRAIKSVMTTLFNSTFSRPKSVAELDMHFGGRTYRSAVRVPVLWKSAEVADSSSFDSAVTRPLSSFGHASSVARETNDFNGVASVQSSQGVSDGPVIAYVNRSHLSMIRKNLFRIVPGPEDGDRCNTPVSRLQALRSKQLLPTELDQDAYLTGVFIAMAQSHFYEGSPSRMSSQVHWWNSRHRGDRVAAVQEFHDLKLRILTHDDETSDFIVYTTVVTAAFLKRFAEPLKAVDNAQEQAGLHIEYTRVPVWPILGLRERLGKALGRDFVGDLREATDLFYEDVNKDEAKDDADANANATNGSIVNSATTEKAPEDDDADRAARYKEAQEVAEHQRTQEQLRSLKRKRTDKVSLSDKPPVSFEAKDQGSVSGIVIEYGNGVTIDPSPAATAAVAITSPTLSPRKKRRQTRRSLSSSSLAVF</sequence>
<organism evidence="2 3">
    <name type="scientific">Sporothrix bragantina</name>
    <dbReference type="NCBI Taxonomy" id="671064"/>
    <lineage>
        <taxon>Eukaryota</taxon>
        <taxon>Fungi</taxon>
        <taxon>Dikarya</taxon>
        <taxon>Ascomycota</taxon>
        <taxon>Pezizomycotina</taxon>
        <taxon>Sordariomycetes</taxon>
        <taxon>Sordariomycetidae</taxon>
        <taxon>Ophiostomatales</taxon>
        <taxon>Ophiostomataceae</taxon>
        <taxon>Sporothrix</taxon>
    </lineage>
</organism>
<proteinExistence type="predicted"/>
<dbReference type="EMBL" id="CAWUHC010000001">
    <property type="protein sequence ID" value="CAK7208703.1"/>
    <property type="molecule type" value="Genomic_DNA"/>
</dbReference>
<feature type="compositionally biased region" description="Polar residues" evidence="1">
    <location>
        <begin position="451"/>
        <end position="461"/>
    </location>
</feature>
<gene>
    <name evidence="2" type="ORF">SBRCBS47491_000181</name>
</gene>
<feature type="compositionally biased region" description="Low complexity" evidence="1">
    <location>
        <begin position="103"/>
        <end position="121"/>
    </location>
</feature>
<protein>
    <submittedName>
        <fullName evidence="2">Uncharacterized protein</fullName>
    </submittedName>
</protein>